<evidence type="ECO:0000256" key="1">
    <source>
        <dbReference type="ARBA" id="ARBA00022475"/>
    </source>
</evidence>
<dbReference type="PANTHER" id="PTHR32432">
    <property type="entry name" value="CELL DIVISION PROTEIN FTSA-RELATED"/>
    <property type="match status" value="1"/>
</dbReference>
<comment type="caution">
    <text evidence="6">The sequence shown here is derived from an EMBL/GenBank/DDBJ whole genome shotgun (WGS) entry which is preliminary data.</text>
</comment>
<dbReference type="Pfam" id="PF14450">
    <property type="entry name" value="FtsA"/>
    <property type="match status" value="1"/>
</dbReference>
<organism evidence="6">
    <name type="scientific">marine sediment metagenome</name>
    <dbReference type="NCBI Taxonomy" id="412755"/>
    <lineage>
        <taxon>unclassified sequences</taxon>
        <taxon>metagenomes</taxon>
        <taxon>ecological metagenomes</taxon>
    </lineage>
</organism>
<dbReference type="InterPro" id="IPR003494">
    <property type="entry name" value="SHS2_FtsA"/>
</dbReference>
<evidence type="ECO:0000256" key="4">
    <source>
        <dbReference type="ARBA" id="ARBA00023306"/>
    </source>
</evidence>
<evidence type="ECO:0000256" key="3">
    <source>
        <dbReference type="ARBA" id="ARBA00023136"/>
    </source>
</evidence>
<dbReference type="CDD" id="cd24048">
    <property type="entry name" value="ASKHA_NBD_FtsA"/>
    <property type="match status" value="1"/>
</dbReference>
<dbReference type="NCBIfam" id="TIGR01174">
    <property type="entry name" value="ftsA"/>
    <property type="match status" value="1"/>
</dbReference>
<keyword evidence="1" id="KW-1003">Cell membrane</keyword>
<name>A0A0F9I2F5_9ZZZZ</name>
<keyword evidence="4" id="KW-0131">Cell cycle</keyword>
<dbReference type="InterPro" id="IPR050696">
    <property type="entry name" value="FtsA/MreB"/>
</dbReference>
<dbReference type="HAMAP" id="MF_02033">
    <property type="entry name" value="FtsA"/>
    <property type="match status" value="1"/>
</dbReference>
<evidence type="ECO:0000313" key="6">
    <source>
        <dbReference type="EMBL" id="KKM13859.1"/>
    </source>
</evidence>
<evidence type="ECO:0000256" key="2">
    <source>
        <dbReference type="ARBA" id="ARBA00022618"/>
    </source>
</evidence>
<dbReference type="AlphaFoldDB" id="A0A0F9I2F5"/>
<dbReference type="GO" id="GO:0009898">
    <property type="term" value="C:cytoplasmic side of plasma membrane"/>
    <property type="evidence" value="ECO:0007669"/>
    <property type="project" value="TreeGrafter"/>
</dbReference>
<gene>
    <name evidence="6" type="ORF">LCGC14_1711960</name>
</gene>
<accession>A0A0F9I2F5</accession>
<keyword evidence="3" id="KW-0472">Membrane</keyword>
<feature type="domain" description="SHS2" evidence="5">
    <location>
        <begin position="6"/>
        <end position="194"/>
    </location>
</feature>
<dbReference type="GO" id="GO:0051301">
    <property type="term" value="P:cell division"/>
    <property type="evidence" value="ECO:0007669"/>
    <property type="project" value="UniProtKB-KW"/>
</dbReference>
<sequence length="415" mass="44342">MKDNILASIDVGSSKICTLVGELTPDVDVRILGVGITASQGVKKGMVDNIQEATEAIASSVEKAERSSGSRVLSAHVSISGNHVDSLNNRGVATIPGRERPITQQDIDRAVEEAQALNLPTNREILHVVPRFFVVDGQEQVSDPVGMYGQRLDMETHIVSGSLTAVQNLTQCVEGAGVQVEALVLSPMASAQAVLEEEEKRQGIIVADIGGGTTGIAVFVDGAVFHTSVLPVGGYHLTHDLVAGLRAPFSAVEELKTEYGSALPSRINPEDIVELEAFGGQRRKETSRRRIAEILQARVEEILEMIYIDAKRAGFDEMVAAGLVLTGGSASLPGIDELAEQVLRMPVRIGRPRGIHGLADTLNDPAYAASVGLLHWSILENGHNGHKPGISLKSPFEFSGVLDTAKRWLKALIPQ</sequence>
<dbReference type="Gene3D" id="3.30.420.40">
    <property type="match status" value="1"/>
</dbReference>
<dbReference type="Pfam" id="PF02491">
    <property type="entry name" value="SHS2_FTSA"/>
    <property type="match status" value="1"/>
</dbReference>
<dbReference type="SUPFAM" id="SSF53067">
    <property type="entry name" value="Actin-like ATPase domain"/>
    <property type="match status" value="2"/>
</dbReference>
<dbReference type="InterPro" id="IPR043129">
    <property type="entry name" value="ATPase_NBD"/>
</dbReference>
<dbReference type="Gene3D" id="3.30.1490.110">
    <property type="match status" value="1"/>
</dbReference>
<dbReference type="GO" id="GO:0032153">
    <property type="term" value="C:cell division site"/>
    <property type="evidence" value="ECO:0007669"/>
    <property type="project" value="TreeGrafter"/>
</dbReference>
<protein>
    <recommendedName>
        <fullName evidence="5">SHS2 domain-containing protein</fullName>
    </recommendedName>
</protein>
<dbReference type="PANTHER" id="PTHR32432:SF4">
    <property type="entry name" value="CELL DIVISION PROTEIN FTSA"/>
    <property type="match status" value="1"/>
</dbReference>
<keyword evidence="2" id="KW-0132">Cell division</keyword>
<dbReference type="SMART" id="SM00842">
    <property type="entry name" value="FtsA"/>
    <property type="match status" value="1"/>
</dbReference>
<dbReference type="InterPro" id="IPR020823">
    <property type="entry name" value="Cell_div_FtsA"/>
</dbReference>
<evidence type="ECO:0000259" key="5">
    <source>
        <dbReference type="SMART" id="SM00842"/>
    </source>
</evidence>
<dbReference type="EMBL" id="LAZR01015280">
    <property type="protein sequence ID" value="KKM13859.1"/>
    <property type="molecule type" value="Genomic_DNA"/>
</dbReference>
<dbReference type="PIRSF" id="PIRSF003101">
    <property type="entry name" value="FtsA"/>
    <property type="match status" value="1"/>
</dbReference>
<proteinExistence type="inferred from homology"/>
<reference evidence="6" key="1">
    <citation type="journal article" date="2015" name="Nature">
        <title>Complex archaea that bridge the gap between prokaryotes and eukaryotes.</title>
        <authorList>
            <person name="Spang A."/>
            <person name="Saw J.H."/>
            <person name="Jorgensen S.L."/>
            <person name="Zaremba-Niedzwiedzka K."/>
            <person name="Martijn J."/>
            <person name="Lind A.E."/>
            <person name="van Eijk R."/>
            <person name="Schleper C."/>
            <person name="Guy L."/>
            <person name="Ettema T.J."/>
        </authorList>
    </citation>
    <scope>NUCLEOTIDE SEQUENCE</scope>
</reference>